<evidence type="ECO:0000256" key="1">
    <source>
        <dbReference type="ARBA" id="ARBA00004651"/>
    </source>
</evidence>
<dbReference type="Pfam" id="PF02653">
    <property type="entry name" value="BPD_transp_2"/>
    <property type="match status" value="1"/>
</dbReference>
<organism evidence="10 11">
    <name type="scientific">Methylobacterium radiodurans</name>
    <dbReference type="NCBI Taxonomy" id="2202828"/>
    <lineage>
        <taxon>Bacteria</taxon>
        <taxon>Pseudomonadati</taxon>
        <taxon>Pseudomonadota</taxon>
        <taxon>Alphaproteobacteria</taxon>
        <taxon>Hyphomicrobiales</taxon>
        <taxon>Methylobacteriaceae</taxon>
        <taxon>Methylobacterium</taxon>
    </lineage>
</organism>
<evidence type="ECO:0000256" key="2">
    <source>
        <dbReference type="ARBA" id="ARBA00022448"/>
    </source>
</evidence>
<dbReference type="KEGG" id="meti:DK427_07120"/>
<accession>A0A2U8VQ28</accession>
<dbReference type="Proteomes" id="UP000246058">
    <property type="component" value="Chromosome"/>
</dbReference>
<dbReference type="CDD" id="cd06582">
    <property type="entry name" value="TM_PBP1_LivH_like"/>
    <property type="match status" value="1"/>
</dbReference>
<dbReference type="InterPro" id="IPR052157">
    <property type="entry name" value="BCAA_transport_permease"/>
</dbReference>
<feature type="transmembrane region" description="Helical" evidence="9">
    <location>
        <begin position="223"/>
        <end position="248"/>
    </location>
</feature>
<keyword evidence="2" id="KW-0813">Transport</keyword>
<evidence type="ECO:0000256" key="9">
    <source>
        <dbReference type="SAM" id="Phobius"/>
    </source>
</evidence>
<dbReference type="OrthoDB" id="9779023at2"/>
<protein>
    <submittedName>
        <fullName evidence="10">Branched-chain amino acid ABC transporter permease</fullName>
    </submittedName>
</protein>
<evidence type="ECO:0000256" key="7">
    <source>
        <dbReference type="ARBA" id="ARBA00023136"/>
    </source>
</evidence>
<feature type="transmembrane region" description="Helical" evidence="9">
    <location>
        <begin position="93"/>
        <end position="113"/>
    </location>
</feature>
<dbReference type="InterPro" id="IPR001851">
    <property type="entry name" value="ABC_transp_permease"/>
</dbReference>
<dbReference type="GO" id="GO:0006865">
    <property type="term" value="P:amino acid transport"/>
    <property type="evidence" value="ECO:0007669"/>
    <property type="project" value="UniProtKB-KW"/>
</dbReference>
<evidence type="ECO:0000256" key="4">
    <source>
        <dbReference type="ARBA" id="ARBA00022692"/>
    </source>
</evidence>
<dbReference type="PANTHER" id="PTHR11795">
    <property type="entry name" value="BRANCHED-CHAIN AMINO ACID TRANSPORT SYSTEM PERMEASE PROTEIN LIVH"/>
    <property type="match status" value="1"/>
</dbReference>
<dbReference type="GO" id="GO:0005886">
    <property type="term" value="C:plasma membrane"/>
    <property type="evidence" value="ECO:0007669"/>
    <property type="project" value="UniProtKB-SubCell"/>
</dbReference>
<feature type="transmembrane region" description="Helical" evidence="9">
    <location>
        <begin position="187"/>
        <end position="211"/>
    </location>
</feature>
<comment type="similarity">
    <text evidence="8">Belongs to the binding-protein-dependent transport system permease family. LivHM subfamily.</text>
</comment>
<feature type="transmembrane region" description="Helical" evidence="9">
    <location>
        <begin position="254"/>
        <end position="275"/>
    </location>
</feature>
<sequence length="289" mass="28714">MLTGTLVSGLGLGSMYGLVALGFHITFAVSGTVNFAQGSAVTLGAVLGYTFGVQLGWPMPLALAAALAGCALLGLAVERLLVRPFVVRGSDAWLLATVAGGIILDNALLFTFGKEPRSLPSGLVSAPVQVLGAGIYPLQLVIPVVGVAAAVAIRAVFRGTELGRVLLAVAQNAEAARLMGIDVGRTVASAFALSAVLAGTAGLLIAPLFSVSAEMGALFGIKAFAVAILGGIGSATGVVLAGLLYGLVEAGVTATLGSGATQIVVFSVIILALALRPNGLLGRAAVNKV</sequence>
<keyword evidence="6 9" id="KW-1133">Transmembrane helix</keyword>
<evidence type="ECO:0000313" key="10">
    <source>
        <dbReference type="EMBL" id="AWN35531.1"/>
    </source>
</evidence>
<evidence type="ECO:0000256" key="3">
    <source>
        <dbReference type="ARBA" id="ARBA00022475"/>
    </source>
</evidence>
<reference evidence="10 11" key="1">
    <citation type="submission" date="2018-05" db="EMBL/GenBank/DDBJ databases">
        <title>Complete Genome Sequence of Methylobacterium sp. 17Sr1-43.</title>
        <authorList>
            <person name="Srinivasan S."/>
        </authorList>
    </citation>
    <scope>NUCLEOTIDE SEQUENCE [LARGE SCALE GENOMIC DNA]</scope>
    <source>
        <strain evidence="10 11">17Sr1-43</strain>
    </source>
</reference>
<keyword evidence="4 9" id="KW-0812">Transmembrane</keyword>
<proteinExistence type="inferred from homology"/>
<keyword evidence="7 9" id="KW-0472">Membrane</keyword>
<feature type="transmembrane region" description="Helical" evidence="9">
    <location>
        <begin position="61"/>
        <end position="81"/>
    </location>
</feature>
<evidence type="ECO:0000256" key="6">
    <source>
        <dbReference type="ARBA" id="ARBA00022989"/>
    </source>
</evidence>
<dbReference type="EMBL" id="CP029551">
    <property type="protein sequence ID" value="AWN35531.1"/>
    <property type="molecule type" value="Genomic_DNA"/>
</dbReference>
<evidence type="ECO:0000256" key="8">
    <source>
        <dbReference type="ARBA" id="ARBA00037998"/>
    </source>
</evidence>
<feature type="transmembrane region" description="Helical" evidence="9">
    <location>
        <begin position="6"/>
        <end position="28"/>
    </location>
</feature>
<feature type="transmembrane region" description="Helical" evidence="9">
    <location>
        <begin position="133"/>
        <end position="153"/>
    </location>
</feature>
<keyword evidence="3" id="KW-1003">Cell membrane</keyword>
<name>A0A2U8VQ28_9HYPH</name>
<keyword evidence="5" id="KW-0029">Amino-acid transport</keyword>
<dbReference type="GO" id="GO:0022857">
    <property type="term" value="F:transmembrane transporter activity"/>
    <property type="evidence" value="ECO:0007669"/>
    <property type="project" value="InterPro"/>
</dbReference>
<keyword evidence="11" id="KW-1185">Reference proteome</keyword>
<dbReference type="AlphaFoldDB" id="A0A2U8VQ28"/>
<dbReference type="RefSeq" id="WP_109950651.1">
    <property type="nucleotide sequence ID" value="NZ_CP029551.1"/>
</dbReference>
<evidence type="ECO:0000313" key="11">
    <source>
        <dbReference type="Proteomes" id="UP000246058"/>
    </source>
</evidence>
<comment type="subcellular location">
    <subcellularLocation>
        <location evidence="1">Cell membrane</location>
        <topology evidence="1">Multi-pass membrane protein</topology>
    </subcellularLocation>
</comment>
<evidence type="ECO:0000256" key="5">
    <source>
        <dbReference type="ARBA" id="ARBA00022970"/>
    </source>
</evidence>
<gene>
    <name evidence="10" type="ORF">DK427_07120</name>
</gene>
<dbReference type="PANTHER" id="PTHR11795:SF450">
    <property type="entry name" value="ABC TRANSPORTER PERMEASE PROTEIN"/>
    <property type="match status" value="1"/>
</dbReference>